<keyword evidence="2" id="KW-1185">Reference proteome</keyword>
<sequence length="53" mass="6095">MFDLIVFVEELRRRIVGRWRSFGLFSEDSQKTVERGLSNGFFIASTAQIPICA</sequence>
<comment type="caution">
    <text evidence="1">The sequence shown here is derived from an EMBL/GenBank/DDBJ whole genome shotgun (WGS) entry which is preliminary data.</text>
</comment>
<reference evidence="2" key="1">
    <citation type="journal article" date="2019" name="Int. J. Syst. Evol. Microbiol.">
        <title>The Global Catalogue of Microorganisms (GCM) 10K type strain sequencing project: providing services to taxonomists for standard genome sequencing and annotation.</title>
        <authorList>
            <consortium name="The Broad Institute Genomics Platform"/>
            <consortium name="The Broad Institute Genome Sequencing Center for Infectious Disease"/>
            <person name="Wu L."/>
            <person name="Ma J."/>
        </authorList>
    </citation>
    <scope>NUCLEOTIDE SEQUENCE [LARGE SCALE GENOMIC DNA]</scope>
    <source>
        <strain evidence="2">TBRC 5781</strain>
    </source>
</reference>
<dbReference type="Proteomes" id="UP001595697">
    <property type="component" value="Unassembled WGS sequence"/>
</dbReference>
<dbReference type="RefSeq" id="WP_247261808.1">
    <property type="nucleotide sequence ID" value="NZ_JALJQZ010000028.1"/>
</dbReference>
<organism evidence="1 2">
    <name type="scientific">Rhizobium lemnae</name>
    <dbReference type="NCBI Taxonomy" id="1214924"/>
    <lineage>
        <taxon>Bacteria</taxon>
        <taxon>Pseudomonadati</taxon>
        <taxon>Pseudomonadota</taxon>
        <taxon>Alphaproteobacteria</taxon>
        <taxon>Hyphomicrobiales</taxon>
        <taxon>Rhizobiaceae</taxon>
        <taxon>Rhizobium/Agrobacterium group</taxon>
        <taxon>Rhizobium</taxon>
    </lineage>
</organism>
<gene>
    <name evidence="1" type="ORF">ACFOVS_03740</name>
</gene>
<accession>A0ABV8E503</accession>
<dbReference type="EMBL" id="JBHSBD010000014">
    <property type="protein sequence ID" value="MFC3967250.1"/>
    <property type="molecule type" value="Genomic_DNA"/>
</dbReference>
<name>A0ABV8E503_9HYPH</name>
<protein>
    <submittedName>
        <fullName evidence="1">Uncharacterized protein</fullName>
    </submittedName>
</protein>
<evidence type="ECO:0000313" key="2">
    <source>
        <dbReference type="Proteomes" id="UP001595697"/>
    </source>
</evidence>
<proteinExistence type="predicted"/>
<evidence type="ECO:0000313" key="1">
    <source>
        <dbReference type="EMBL" id="MFC3967250.1"/>
    </source>
</evidence>